<dbReference type="PANTHER" id="PTHR10278">
    <property type="entry name" value="CORTICOTROPIN-RELEASING FACTOR-BINDING PROTEIN"/>
    <property type="match status" value="1"/>
</dbReference>
<dbReference type="PANTHER" id="PTHR10278:SF0">
    <property type="entry name" value="CORTICOTROPIN-RELEASING FACTOR-BINDING PROTEIN"/>
    <property type="match status" value="1"/>
</dbReference>
<sequence>MNQQFLIRFLILLPLMIFDDQIIAIKIFSDNDHHHQEPNSHEQIIRLKSKSEIFLMIKQTSSSSSSSLYEYYIDNESMSKTQGRIYIVSPNMDESIIFQLRARNTPCIQNENYYIHFVDGWELPNGRSFPPPQQSIVNDDDIEPWEMPVCQGNHTYAEELSRVYVGKQNFAMISYRIPIMNTGFTFRIWTKKIDKPCNMMKFESEDIHDRQPFIREPMLLKNYNKKKICSLFIIQQRVHKYTPFVRIVEFNVGDPQKYGHGKIDDTKSCKKEGREDYVEVIGDSYGGNNNDIVADDSHSKVRLDFCNNHHVSLNKLNGFDIPINRRIITIRLVSSGRYYDWVKLQYLPPKLGYICDLEFMFVMNESIKIRFISLSTSILSILLILCDYENQILATDIVFKDKINLPKPNWPTQRLKSESVIYITKPGRYALYIDDEKLLKTKGRILFATSRLNASIGIFLNERNSSCITSENYFINYYDGWKFPNGRRFPSPGQHAVPFKKRICESNQTYEMELNRIFISSQNFAMITYRIPVINTGFTFTFMHRDISLPCNVMFYEENYNKYGAGGREPFVRDTYALRNFHREINCSAYIFQQRKHKFAPFLRIGGMEIGKTDYSFSAPTPKRNNESCKELGLKDYAEIGGDSSVEIGTKEFEVGFDVCDHHSAPTNVMWPESPDYRAFDFLINCRIITIRLVSSGRFANIIKFKYLPPRMQYVCDWQYKFDTSLFRLITVKSIFTNLYC</sequence>
<dbReference type="Pfam" id="PF05428">
    <property type="entry name" value="CRF-BP_N"/>
    <property type="match status" value="1"/>
</dbReference>
<evidence type="ECO:0000313" key="3">
    <source>
        <dbReference type="EMBL" id="KAH7643643.1"/>
    </source>
</evidence>
<dbReference type="AlphaFoldDB" id="A0A9D4SJ74"/>
<dbReference type="GO" id="GO:0051424">
    <property type="term" value="F:corticotropin-releasing hormone binding"/>
    <property type="evidence" value="ECO:0007669"/>
    <property type="project" value="InterPro"/>
</dbReference>
<reference evidence="3" key="2">
    <citation type="journal article" date="2021" name="World Allergy Organ. J.">
        <title>Chromosome-level assembly of Dermatophagoides farinae genome and transcriptome reveals two novel allergens Der f 37 and Der f 39.</title>
        <authorList>
            <person name="Chen J."/>
            <person name="Cai Z."/>
            <person name="Fan D."/>
            <person name="Hu J."/>
            <person name="Hou Y."/>
            <person name="He Y."/>
            <person name="Zhang Z."/>
            <person name="Zhao Z."/>
            <person name="Gao P."/>
            <person name="Hu W."/>
            <person name="Sun J."/>
            <person name="Li J."/>
            <person name="Ji K."/>
        </authorList>
    </citation>
    <scope>NUCLEOTIDE SEQUENCE</scope>
    <source>
        <strain evidence="3">JKM2019</strain>
    </source>
</reference>
<feature type="chain" id="PRO_5038713712" description="Corticotropin-releasing factor binding protein N-terminal domain-containing protein" evidence="1">
    <location>
        <begin position="25"/>
        <end position="741"/>
    </location>
</feature>
<protein>
    <recommendedName>
        <fullName evidence="2">Corticotropin-releasing factor binding protein N-terminal domain-containing protein</fullName>
    </recommendedName>
</protein>
<organism evidence="3">
    <name type="scientific">Dermatophagoides farinae</name>
    <name type="common">American house dust mite</name>
    <dbReference type="NCBI Taxonomy" id="6954"/>
    <lineage>
        <taxon>Eukaryota</taxon>
        <taxon>Metazoa</taxon>
        <taxon>Ecdysozoa</taxon>
        <taxon>Arthropoda</taxon>
        <taxon>Chelicerata</taxon>
        <taxon>Arachnida</taxon>
        <taxon>Acari</taxon>
        <taxon>Acariformes</taxon>
        <taxon>Sarcoptiformes</taxon>
        <taxon>Astigmata</taxon>
        <taxon>Psoroptidia</taxon>
        <taxon>Analgoidea</taxon>
        <taxon>Pyroglyphidae</taxon>
        <taxon>Dermatophagoidinae</taxon>
        <taxon>Dermatophagoides</taxon>
    </lineage>
</organism>
<dbReference type="EMBL" id="SDOV01000002">
    <property type="protein sequence ID" value="KAH7643643.1"/>
    <property type="molecule type" value="Genomic_DNA"/>
</dbReference>
<gene>
    <name evidence="3" type="ORF">HUG17_6005</name>
</gene>
<dbReference type="InterPro" id="IPR056177">
    <property type="entry name" value="CRF-BP_N"/>
</dbReference>
<dbReference type="Proteomes" id="UP000828236">
    <property type="component" value="Unassembled WGS sequence"/>
</dbReference>
<reference evidence="3" key="1">
    <citation type="submission" date="2020-06" db="EMBL/GenBank/DDBJ databases">
        <authorList>
            <person name="Ji K."/>
            <person name="Li J."/>
        </authorList>
    </citation>
    <scope>NUCLEOTIDE SEQUENCE</scope>
    <source>
        <strain evidence="3">JKM2019</strain>
        <tissue evidence="3">Whole body</tissue>
    </source>
</reference>
<name>A0A9D4SJ74_DERFA</name>
<proteinExistence type="predicted"/>
<dbReference type="GO" id="GO:0051460">
    <property type="term" value="P:negative regulation of corticotropin secretion"/>
    <property type="evidence" value="ECO:0007669"/>
    <property type="project" value="TreeGrafter"/>
</dbReference>
<evidence type="ECO:0000256" key="1">
    <source>
        <dbReference type="SAM" id="SignalP"/>
    </source>
</evidence>
<dbReference type="InterPro" id="IPR008435">
    <property type="entry name" value="CRF-bd"/>
</dbReference>
<accession>A0A9D4SJ74</accession>
<evidence type="ECO:0000259" key="2">
    <source>
        <dbReference type="Pfam" id="PF05428"/>
    </source>
</evidence>
<dbReference type="GO" id="GO:0009755">
    <property type="term" value="P:hormone-mediated signaling pathway"/>
    <property type="evidence" value="ECO:0007669"/>
    <property type="project" value="TreeGrafter"/>
</dbReference>
<keyword evidence="1" id="KW-0732">Signal</keyword>
<feature type="domain" description="Corticotropin-releasing factor binding protein N-terminal" evidence="2">
    <location>
        <begin position="456"/>
        <end position="543"/>
    </location>
</feature>
<feature type="signal peptide" evidence="1">
    <location>
        <begin position="1"/>
        <end position="24"/>
    </location>
</feature>
<comment type="caution">
    <text evidence="3">The sequence shown here is derived from an EMBL/GenBank/DDBJ whole genome shotgun (WGS) entry which is preliminary data.</text>
</comment>
<dbReference type="GO" id="GO:0005615">
    <property type="term" value="C:extracellular space"/>
    <property type="evidence" value="ECO:0007669"/>
    <property type="project" value="TreeGrafter"/>
</dbReference>